<feature type="non-terminal residue" evidence="1">
    <location>
        <position position="21"/>
    </location>
</feature>
<dbReference type="Proteomes" id="UP000499080">
    <property type="component" value="Unassembled WGS sequence"/>
</dbReference>
<sequence>MFGVKVGALENGSSENVQSFR</sequence>
<protein>
    <submittedName>
        <fullName evidence="1">Uncharacterized protein</fullName>
    </submittedName>
</protein>
<name>A0A4Y2XAS9_ARAVE</name>
<accession>A0A4Y2XAS9</accession>
<dbReference type="AlphaFoldDB" id="A0A4Y2XAS9"/>
<reference evidence="1 2" key="1">
    <citation type="journal article" date="2019" name="Sci. Rep.">
        <title>Orb-weaving spider Araneus ventricosus genome elucidates the spidroin gene catalogue.</title>
        <authorList>
            <person name="Kono N."/>
            <person name="Nakamura H."/>
            <person name="Ohtoshi R."/>
            <person name="Moran D.A.P."/>
            <person name="Shinohara A."/>
            <person name="Yoshida Y."/>
            <person name="Fujiwara M."/>
            <person name="Mori M."/>
            <person name="Tomita M."/>
            <person name="Arakawa K."/>
        </authorList>
    </citation>
    <scope>NUCLEOTIDE SEQUENCE [LARGE SCALE GENOMIC DNA]</scope>
</reference>
<proteinExistence type="predicted"/>
<comment type="caution">
    <text evidence="1">The sequence shown here is derived from an EMBL/GenBank/DDBJ whole genome shotgun (WGS) entry which is preliminary data.</text>
</comment>
<dbReference type="EMBL" id="BGPR01073451">
    <property type="protein sequence ID" value="GBO46020.1"/>
    <property type="molecule type" value="Genomic_DNA"/>
</dbReference>
<organism evidence="1 2">
    <name type="scientific">Araneus ventricosus</name>
    <name type="common">Orbweaver spider</name>
    <name type="synonym">Epeira ventricosa</name>
    <dbReference type="NCBI Taxonomy" id="182803"/>
    <lineage>
        <taxon>Eukaryota</taxon>
        <taxon>Metazoa</taxon>
        <taxon>Ecdysozoa</taxon>
        <taxon>Arthropoda</taxon>
        <taxon>Chelicerata</taxon>
        <taxon>Arachnida</taxon>
        <taxon>Araneae</taxon>
        <taxon>Araneomorphae</taxon>
        <taxon>Entelegynae</taxon>
        <taxon>Araneoidea</taxon>
        <taxon>Araneidae</taxon>
        <taxon>Araneus</taxon>
    </lineage>
</organism>
<evidence type="ECO:0000313" key="1">
    <source>
        <dbReference type="EMBL" id="GBO46020.1"/>
    </source>
</evidence>
<keyword evidence="2" id="KW-1185">Reference proteome</keyword>
<gene>
    <name evidence="1" type="ORF">AVEN_256329_1</name>
</gene>
<evidence type="ECO:0000313" key="2">
    <source>
        <dbReference type="Proteomes" id="UP000499080"/>
    </source>
</evidence>